<keyword evidence="2" id="KW-1185">Reference proteome</keyword>
<proteinExistence type="predicted"/>
<dbReference type="Proteomes" id="UP000257127">
    <property type="component" value="Unassembled WGS sequence"/>
</dbReference>
<evidence type="ECO:0008006" key="3">
    <source>
        <dbReference type="Google" id="ProtNLM"/>
    </source>
</evidence>
<evidence type="ECO:0000313" key="2">
    <source>
        <dbReference type="Proteomes" id="UP000257127"/>
    </source>
</evidence>
<dbReference type="EMBL" id="QURB01000009">
    <property type="protein sequence ID" value="RFC53352.1"/>
    <property type="molecule type" value="Genomic_DNA"/>
</dbReference>
<accession>A0A3E1EV13</accession>
<evidence type="ECO:0000313" key="1">
    <source>
        <dbReference type="EMBL" id="RFC53352.1"/>
    </source>
</evidence>
<protein>
    <recommendedName>
        <fullName evidence="3">WG repeat-containing protein</fullName>
    </recommendedName>
</protein>
<reference evidence="1 2" key="1">
    <citation type="submission" date="2018-08" db="EMBL/GenBank/DDBJ databases">
        <title>The draft genome squence of Brumimicrobium sp. N62.</title>
        <authorList>
            <person name="Du Z.-J."/>
            <person name="Luo H.-R."/>
        </authorList>
    </citation>
    <scope>NUCLEOTIDE SEQUENCE [LARGE SCALE GENOMIC DNA]</scope>
    <source>
        <strain evidence="1 2">N62</strain>
    </source>
</reference>
<comment type="caution">
    <text evidence="1">The sequence shown here is derived from an EMBL/GenBank/DDBJ whole genome shotgun (WGS) entry which is preliminary data.</text>
</comment>
<gene>
    <name evidence="1" type="ORF">DXU93_13040</name>
</gene>
<name>A0A3E1EV13_9FLAO</name>
<sequence>MLSSGLPLLSRRKKIFAPPLHVRTNYPKGDGLTYNQYVGENIAGYHLANGWRKDSVNGGFNKEIYTNPYVEGISFDKKNTNQLNAYKYVDGQKYTGRVEDTFTVRFTPDKIKGYLNGKPYYESVEIKVIFRGDCVAGLMQGRGILAAEISGFGMYNNLKLAECNFENGEIVGTVKNYDLNAVETAIINGKIHNKSSTRDYFEFIKMLNLTEIEYEKGSMKWLQRTTYQGNDNTGKVISKRKNH</sequence>
<organism evidence="1 2">
    <name type="scientific">Brumimicrobium aurantiacum</name>
    <dbReference type="NCBI Taxonomy" id="1737063"/>
    <lineage>
        <taxon>Bacteria</taxon>
        <taxon>Pseudomonadati</taxon>
        <taxon>Bacteroidota</taxon>
        <taxon>Flavobacteriia</taxon>
        <taxon>Flavobacteriales</taxon>
        <taxon>Crocinitomicaceae</taxon>
        <taxon>Brumimicrobium</taxon>
    </lineage>
</organism>
<dbReference type="AlphaFoldDB" id="A0A3E1EV13"/>